<proteinExistence type="predicted"/>
<dbReference type="OrthoDB" id="1073285at2"/>
<evidence type="ECO:0000313" key="3">
    <source>
        <dbReference type="Proteomes" id="UP000002297"/>
    </source>
</evidence>
<dbReference type="STRING" id="216432.CA2559_08206"/>
<dbReference type="EMBL" id="CP002046">
    <property type="protein sequence ID" value="EAP86000.1"/>
    <property type="molecule type" value="Genomic_DNA"/>
</dbReference>
<dbReference type="HOGENOM" id="CLU_132080_0_0_10"/>
<accession>A3UBJ9</accession>
<feature type="chain" id="PRO_5002660704" evidence="1">
    <location>
        <begin position="24"/>
        <end position="176"/>
    </location>
</feature>
<dbReference type="RefSeq" id="WP_013187386.1">
    <property type="nucleotide sequence ID" value="NC_014230.1"/>
</dbReference>
<sequence>MIKQVKLCCLTVLFLITGVTVNAQKRFEKRADEDTKNWRYEIDCVGTGKDGTSLIKVWSYSKKPQVAMEQAKKNAVHGVIFKGVPQGERGCVSQPALARNSNVEQEKQAYFNDFFAEGGKYMKFVNLATDGAIGPGDRVKISRKEYKMGVIVSVNKALLRKELEDAGIVRGLSSGF</sequence>
<keyword evidence="1" id="KW-0732">Signal</keyword>
<organism evidence="2 3">
    <name type="scientific">Croceibacter atlanticus (strain ATCC BAA-628 / JCM 21780 / CIP 108009 / IAM 15332 / KCTC 12090 / HTCC2559)</name>
    <dbReference type="NCBI Taxonomy" id="216432"/>
    <lineage>
        <taxon>Bacteria</taxon>
        <taxon>Pseudomonadati</taxon>
        <taxon>Bacteroidota</taxon>
        <taxon>Flavobacteriia</taxon>
        <taxon>Flavobacteriales</taxon>
        <taxon>Flavobacteriaceae</taxon>
        <taxon>Croceibacter</taxon>
    </lineage>
</organism>
<protein>
    <submittedName>
        <fullName evidence="2">Uncharacterized protein</fullName>
    </submittedName>
</protein>
<feature type="signal peptide" evidence="1">
    <location>
        <begin position="1"/>
        <end position="23"/>
    </location>
</feature>
<dbReference type="AlphaFoldDB" id="A3UBJ9"/>
<dbReference type="KEGG" id="cat:CA2559_08206"/>
<evidence type="ECO:0000313" key="2">
    <source>
        <dbReference type="EMBL" id="EAP86000.1"/>
    </source>
</evidence>
<reference evidence="2 3" key="1">
    <citation type="journal article" date="2010" name="J. Bacteriol.">
        <title>The complete genome sequence of Croceibacter atlanticus HTCC2559T.</title>
        <authorList>
            <person name="Oh H.M."/>
            <person name="Kang I."/>
            <person name="Ferriera S."/>
            <person name="Giovannoni S.J."/>
            <person name="Cho J.C."/>
        </authorList>
    </citation>
    <scope>NUCLEOTIDE SEQUENCE [LARGE SCALE GENOMIC DNA]</scope>
    <source>
        <strain evidence="3">ATCC BAA-628 / HTCC2559 / KCTC 12090</strain>
    </source>
</reference>
<keyword evidence="3" id="KW-1185">Reference proteome</keyword>
<name>A3UBJ9_CROAH</name>
<dbReference type="eggNOG" id="ENOG5030QBF">
    <property type="taxonomic scope" value="Bacteria"/>
</dbReference>
<dbReference type="Proteomes" id="UP000002297">
    <property type="component" value="Chromosome"/>
</dbReference>
<evidence type="ECO:0000256" key="1">
    <source>
        <dbReference type="SAM" id="SignalP"/>
    </source>
</evidence>
<dbReference type="GeneID" id="89453396"/>
<gene>
    <name evidence="2" type="ordered locus">CA2559_08206</name>
</gene>